<organism evidence="4 5">
    <name type="scientific">Vanrija pseudolonga</name>
    <dbReference type="NCBI Taxonomy" id="143232"/>
    <lineage>
        <taxon>Eukaryota</taxon>
        <taxon>Fungi</taxon>
        <taxon>Dikarya</taxon>
        <taxon>Basidiomycota</taxon>
        <taxon>Agaricomycotina</taxon>
        <taxon>Tremellomycetes</taxon>
        <taxon>Trichosporonales</taxon>
        <taxon>Trichosporonaceae</taxon>
        <taxon>Vanrija</taxon>
    </lineage>
</organism>
<dbReference type="Proteomes" id="UP000827549">
    <property type="component" value="Chromosome 2"/>
</dbReference>
<dbReference type="InterPro" id="IPR014352">
    <property type="entry name" value="FERM/acyl-CoA-bd_prot_sf"/>
</dbReference>
<dbReference type="FunFam" id="1.20.80.10:FF:000010">
    <property type="entry name" value="Acyl-CoA-binding domain-containing protein 5"/>
    <property type="match status" value="1"/>
</dbReference>
<dbReference type="GO" id="GO:0000062">
    <property type="term" value="F:fatty-acyl-CoA binding"/>
    <property type="evidence" value="ECO:0007669"/>
    <property type="project" value="InterPro"/>
</dbReference>
<keyword evidence="2" id="KW-0446">Lipid-binding</keyword>
<reference evidence="4" key="1">
    <citation type="submission" date="2023-10" db="EMBL/GenBank/DDBJ databases">
        <authorList>
            <person name="Noh H."/>
        </authorList>
    </citation>
    <scope>NUCLEOTIDE SEQUENCE</scope>
    <source>
        <strain evidence="4">DUCC4014</strain>
    </source>
</reference>
<dbReference type="PANTHER" id="PTHR23310">
    <property type="entry name" value="ACYL-COA-BINDING PROTEIN, ACBP"/>
    <property type="match status" value="1"/>
</dbReference>
<keyword evidence="5" id="KW-1185">Reference proteome</keyword>
<dbReference type="RefSeq" id="XP_062624558.1">
    <property type="nucleotide sequence ID" value="XM_062768574.1"/>
</dbReference>
<dbReference type="InterPro" id="IPR022408">
    <property type="entry name" value="Acyl-CoA-binding_prot_CS"/>
</dbReference>
<accession>A0AAF0Y6F2</accession>
<dbReference type="Gene3D" id="1.20.80.10">
    <property type="match status" value="1"/>
</dbReference>
<dbReference type="AlphaFoldDB" id="A0AAF0Y6F2"/>
<evidence type="ECO:0000259" key="3">
    <source>
        <dbReference type="PROSITE" id="PS51228"/>
    </source>
</evidence>
<dbReference type="SUPFAM" id="SSF47027">
    <property type="entry name" value="Acyl-CoA binding protein"/>
    <property type="match status" value="1"/>
</dbReference>
<dbReference type="EMBL" id="CP086715">
    <property type="protein sequence ID" value="WOO78526.1"/>
    <property type="molecule type" value="Genomic_DNA"/>
</dbReference>
<sequence>MTLDTQFDKAVTIVRGLPSDGPVKPSQDQKLQFYGAFKQATEGDVTGPRPGAFSFEAKYKYDAWKKLEGKSKDDAKAEYVALLKSVLEANSDDDSKKYLAELEAAA</sequence>
<evidence type="ECO:0000256" key="1">
    <source>
        <dbReference type="ARBA" id="ARBA00005567"/>
    </source>
</evidence>
<dbReference type="PROSITE" id="PS00880">
    <property type="entry name" value="ACB_1"/>
    <property type="match status" value="1"/>
</dbReference>
<protein>
    <submittedName>
        <fullName evidence="4">Acyl-CoA-binding 3</fullName>
    </submittedName>
</protein>
<evidence type="ECO:0000313" key="5">
    <source>
        <dbReference type="Proteomes" id="UP000827549"/>
    </source>
</evidence>
<dbReference type="PRINTS" id="PR00689">
    <property type="entry name" value="ACOABINDINGP"/>
</dbReference>
<feature type="domain" description="ACB" evidence="3">
    <location>
        <begin position="3"/>
        <end position="92"/>
    </location>
</feature>
<dbReference type="Pfam" id="PF00887">
    <property type="entry name" value="ACBP"/>
    <property type="match status" value="1"/>
</dbReference>
<dbReference type="PANTHER" id="PTHR23310:SF62">
    <property type="entry name" value="ACYL-COA BINDING PROTEIN 1, ISOFORM A"/>
    <property type="match status" value="1"/>
</dbReference>
<evidence type="ECO:0000313" key="4">
    <source>
        <dbReference type="EMBL" id="WOO78526.1"/>
    </source>
</evidence>
<evidence type="ECO:0000256" key="2">
    <source>
        <dbReference type="ARBA" id="ARBA00023121"/>
    </source>
</evidence>
<name>A0AAF0Y6F2_9TREE</name>
<dbReference type="GeneID" id="87805323"/>
<dbReference type="InterPro" id="IPR035984">
    <property type="entry name" value="Acyl-CoA-binding_sf"/>
</dbReference>
<dbReference type="PROSITE" id="PS51228">
    <property type="entry name" value="ACB_2"/>
    <property type="match status" value="1"/>
</dbReference>
<proteinExistence type="inferred from homology"/>
<dbReference type="GO" id="GO:0006631">
    <property type="term" value="P:fatty acid metabolic process"/>
    <property type="evidence" value="ECO:0007669"/>
    <property type="project" value="TreeGrafter"/>
</dbReference>
<gene>
    <name evidence="4" type="primary">acbp-3_0</name>
    <name evidence="4" type="ORF">LOC62_02G002073</name>
</gene>
<dbReference type="InterPro" id="IPR000582">
    <property type="entry name" value="Acyl-CoA-binding_protein"/>
</dbReference>
<comment type="similarity">
    <text evidence="1">Belongs to the ACBP family.</text>
</comment>